<feature type="coiled-coil region" evidence="2">
    <location>
        <begin position="112"/>
        <end position="146"/>
    </location>
</feature>
<comment type="caution">
    <text evidence="5">The sequence shown here is derived from an EMBL/GenBank/DDBJ whole genome shotgun (WGS) entry which is preliminary data.</text>
</comment>
<dbReference type="PRINTS" id="PR00625">
    <property type="entry name" value="JDOMAIN"/>
</dbReference>
<keyword evidence="2" id="KW-0175">Coiled coil</keyword>
<dbReference type="InterPro" id="IPR018253">
    <property type="entry name" value="DnaJ_domain_CS"/>
</dbReference>
<dbReference type="SUPFAM" id="SSF46565">
    <property type="entry name" value="Chaperone J-domain"/>
    <property type="match status" value="1"/>
</dbReference>
<dbReference type="EMBL" id="JAIZAY010000009">
    <property type="protein sequence ID" value="KAJ8036344.1"/>
    <property type="molecule type" value="Genomic_DNA"/>
</dbReference>
<dbReference type="PANTHER" id="PTHR44144">
    <property type="entry name" value="DNAJ HOMOLOG SUBFAMILY C MEMBER 9"/>
    <property type="match status" value="1"/>
</dbReference>
<evidence type="ECO:0000313" key="5">
    <source>
        <dbReference type="EMBL" id="KAJ8036344.1"/>
    </source>
</evidence>
<dbReference type="SMART" id="SM00271">
    <property type="entry name" value="DnaJ"/>
    <property type="match status" value="1"/>
</dbReference>
<feature type="domain" description="J" evidence="4">
    <location>
        <begin position="16"/>
        <end position="83"/>
    </location>
</feature>
<evidence type="ECO:0000259" key="4">
    <source>
        <dbReference type="PROSITE" id="PS50076"/>
    </source>
</evidence>
<dbReference type="CDD" id="cd06257">
    <property type="entry name" value="DnaJ"/>
    <property type="match status" value="1"/>
</dbReference>
<dbReference type="AlphaFoldDB" id="A0A9Q1H7W8"/>
<accession>A0A9Q1H7W8</accession>
<dbReference type="GO" id="GO:0005737">
    <property type="term" value="C:cytoplasm"/>
    <property type="evidence" value="ECO:0007669"/>
    <property type="project" value="TreeGrafter"/>
</dbReference>
<protein>
    <submittedName>
        <fullName evidence="5">DnaJ-like subfamily C member 9</fullName>
    </submittedName>
</protein>
<dbReference type="Gene3D" id="1.10.287.110">
    <property type="entry name" value="DnaJ domain"/>
    <property type="match status" value="1"/>
</dbReference>
<dbReference type="InterPro" id="IPR036869">
    <property type="entry name" value="J_dom_sf"/>
</dbReference>
<evidence type="ECO:0000256" key="3">
    <source>
        <dbReference type="SAM" id="MobiDB-lite"/>
    </source>
</evidence>
<sequence length="259" mass="29849">MSSFLDSCEKFFGSKNLYEVLNIAKDAPASKVKKAYYKLSLSVHPDRVPVNEKKSATAKFQVLGKVYSVLSDKDKRTLYDQTGIIDDEGSLNEEKDWYDFWRLLFKLSEEDIKCFEKNYRESGEELKDLKEAYLEFEGDMDEIMENVLCCTAEDEERFVETLQELINAGELPDFDAFSKESKKKKAARKRKAKKEEKEAEEMREELYKNAPVKDDSENALAALIQSRQGQRMDSLMASLEAKYCQPKKTKKGGKKASKK</sequence>
<dbReference type="GO" id="GO:0005634">
    <property type="term" value="C:nucleus"/>
    <property type="evidence" value="ECO:0007669"/>
    <property type="project" value="TreeGrafter"/>
</dbReference>
<dbReference type="FunFam" id="1.10.287.110:FF:000035">
    <property type="entry name" value="DnaJ homolog subfamily C member 9"/>
    <property type="match status" value="1"/>
</dbReference>
<keyword evidence="1" id="KW-0597">Phosphoprotein</keyword>
<evidence type="ECO:0000313" key="6">
    <source>
        <dbReference type="Proteomes" id="UP001152320"/>
    </source>
</evidence>
<feature type="region of interest" description="Disordered" evidence="3">
    <location>
        <begin position="188"/>
        <end position="213"/>
    </location>
</feature>
<evidence type="ECO:0000256" key="2">
    <source>
        <dbReference type="SAM" id="Coils"/>
    </source>
</evidence>
<name>A0A9Q1H7W8_HOLLE</name>
<dbReference type="PROSITE" id="PS00636">
    <property type="entry name" value="DNAJ_1"/>
    <property type="match status" value="1"/>
</dbReference>
<dbReference type="Proteomes" id="UP001152320">
    <property type="component" value="Chromosome 9"/>
</dbReference>
<feature type="compositionally biased region" description="Basic and acidic residues" evidence="3">
    <location>
        <begin position="204"/>
        <end position="213"/>
    </location>
</feature>
<dbReference type="InterPro" id="IPR001623">
    <property type="entry name" value="DnaJ_domain"/>
</dbReference>
<proteinExistence type="predicted"/>
<organism evidence="5 6">
    <name type="scientific">Holothuria leucospilota</name>
    <name type="common">Black long sea cucumber</name>
    <name type="synonym">Mertensiothuria leucospilota</name>
    <dbReference type="NCBI Taxonomy" id="206669"/>
    <lineage>
        <taxon>Eukaryota</taxon>
        <taxon>Metazoa</taxon>
        <taxon>Echinodermata</taxon>
        <taxon>Eleutherozoa</taxon>
        <taxon>Echinozoa</taxon>
        <taxon>Holothuroidea</taxon>
        <taxon>Aspidochirotacea</taxon>
        <taxon>Aspidochirotida</taxon>
        <taxon>Holothuriidae</taxon>
        <taxon>Holothuria</taxon>
    </lineage>
</organism>
<keyword evidence="6" id="KW-1185">Reference proteome</keyword>
<dbReference type="GO" id="GO:0031072">
    <property type="term" value="F:heat shock protein binding"/>
    <property type="evidence" value="ECO:0007669"/>
    <property type="project" value="TreeGrafter"/>
</dbReference>
<dbReference type="Pfam" id="PF00226">
    <property type="entry name" value="DnaJ"/>
    <property type="match status" value="1"/>
</dbReference>
<dbReference type="InterPro" id="IPR056453">
    <property type="entry name" value="HTH_DNAJC9"/>
</dbReference>
<dbReference type="InterPro" id="IPR052594">
    <property type="entry name" value="J_domain-containing_protein"/>
</dbReference>
<dbReference type="Pfam" id="PF23302">
    <property type="entry name" value="HTH_DNAJC9"/>
    <property type="match status" value="1"/>
</dbReference>
<dbReference type="PANTHER" id="PTHR44144:SF1">
    <property type="entry name" value="DNAJ HOMOLOG SUBFAMILY C MEMBER 9"/>
    <property type="match status" value="1"/>
</dbReference>
<gene>
    <name evidence="5" type="ORF">HOLleu_20293</name>
</gene>
<dbReference type="PROSITE" id="PS50076">
    <property type="entry name" value="DNAJ_2"/>
    <property type="match status" value="1"/>
</dbReference>
<dbReference type="OrthoDB" id="110024at2759"/>
<evidence type="ECO:0000256" key="1">
    <source>
        <dbReference type="ARBA" id="ARBA00022553"/>
    </source>
</evidence>
<reference evidence="5" key="1">
    <citation type="submission" date="2021-10" db="EMBL/GenBank/DDBJ databases">
        <title>Tropical sea cucumber genome reveals ecological adaptation and Cuvierian tubules defense mechanism.</title>
        <authorList>
            <person name="Chen T."/>
        </authorList>
    </citation>
    <scope>NUCLEOTIDE SEQUENCE</scope>
    <source>
        <strain evidence="5">Nanhai2018</strain>
        <tissue evidence="5">Muscle</tissue>
    </source>
</reference>